<organism evidence="1">
    <name type="scientific">Homalodisca liturata</name>
    <dbReference type="NCBI Taxonomy" id="320908"/>
    <lineage>
        <taxon>Eukaryota</taxon>
        <taxon>Metazoa</taxon>
        <taxon>Ecdysozoa</taxon>
        <taxon>Arthropoda</taxon>
        <taxon>Hexapoda</taxon>
        <taxon>Insecta</taxon>
        <taxon>Pterygota</taxon>
        <taxon>Neoptera</taxon>
        <taxon>Paraneoptera</taxon>
        <taxon>Hemiptera</taxon>
        <taxon>Auchenorrhyncha</taxon>
        <taxon>Membracoidea</taxon>
        <taxon>Cicadellidae</taxon>
        <taxon>Cicadellinae</taxon>
        <taxon>Proconiini</taxon>
        <taxon>Homalodisca</taxon>
    </lineage>
</organism>
<gene>
    <name evidence="1" type="ORF">g.56202</name>
</gene>
<dbReference type="EMBL" id="GECU01017397">
    <property type="protein sequence ID" value="JAS90309.1"/>
    <property type="molecule type" value="Transcribed_RNA"/>
</dbReference>
<feature type="non-terminal residue" evidence="1">
    <location>
        <position position="1"/>
    </location>
</feature>
<sequence>GYSAQPTYQQPIILPSASSPYSSPYVAPTTMILLMVPPHPGNPYGSLMLVPSNNIFPQYTPNHILPYQASSRVNVQLVPQFIPIPVKYGQTSSLPAAHYKGA</sequence>
<accession>A0A1B6ITP6</accession>
<feature type="non-terminal residue" evidence="1">
    <location>
        <position position="102"/>
    </location>
</feature>
<evidence type="ECO:0000313" key="1">
    <source>
        <dbReference type="EMBL" id="JAS90309.1"/>
    </source>
</evidence>
<protein>
    <submittedName>
        <fullName evidence="1">Uncharacterized protein</fullName>
    </submittedName>
</protein>
<reference evidence="1" key="1">
    <citation type="submission" date="2015-11" db="EMBL/GenBank/DDBJ databases">
        <title>De novo transcriptome assembly of four potential Pierce s Disease insect vectors from Arizona vineyards.</title>
        <authorList>
            <person name="Tassone E.E."/>
        </authorList>
    </citation>
    <scope>NUCLEOTIDE SEQUENCE</scope>
</reference>
<dbReference type="AlphaFoldDB" id="A0A1B6ITP6"/>
<proteinExistence type="predicted"/>
<name>A0A1B6ITP6_9HEMI</name>